<dbReference type="AlphaFoldDB" id="A0ABD0PKE6"/>
<evidence type="ECO:0000313" key="1">
    <source>
        <dbReference type="EMBL" id="KAL0173718.1"/>
    </source>
</evidence>
<evidence type="ECO:0000313" key="2">
    <source>
        <dbReference type="Proteomes" id="UP001529510"/>
    </source>
</evidence>
<organism evidence="1 2">
    <name type="scientific">Cirrhinus mrigala</name>
    <name type="common">Mrigala</name>
    <dbReference type="NCBI Taxonomy" id="683832"/>
    <lineage>
        <taxon>Eukaryota</taxon>
        <taxon>Metazoa</taxon>
        <taxon>Chordata</taxon>
        <taxon>Craniata</taxon>
        <taxon>Vertebrata</taxon>
        <taxon>Euteleostomi</taxon>
        <taxon>Actinopterygii</taxon>
        <taxon>Neopterygii</taxon>
        <taxon>Teleostei</taxon>
        <taxon>Ostariophysi</taxon>
        <taxon>Cypriniformes</taxon>
        <taxon>Cyprinidae</taxon>
        <taxon>Labeoninae</taxon>
        <taxon>Labeonini</taxon>
        <taxon>Cirrhinus</taxon>
    </lineage>
</organism>
<gene>
    <name evidence="1" type="ORF">M9458_029686</name>
</gene>
<comment type="caution">
    <text evidence="1">The sequence shown here is derived from an EMBL/GenBank/DDBJ whole genome shotgun (WGS) entry which is preliminary data.</text>
</comment>
<protein>
    <submittedName>
        <fullName evidence="1">Uncharacterized protein</fullName>
    </submittedName>
</protein>
<keyword evidence="2" id="KW-1185">Reference proteome</keyword>
<feature type="non-terminal residue" evidence="1">
    <location>
        <position position="1"/>
    </location>
</feature>
<accession>A0ABD0PKE6</accession>
<sequence length="230" mass="25304">EERNTTSVTEMVAAMFSQPQAKEHSDILIITLLIKPAREMAAVPERVLIMAVIKEYFTKWRQQQRPIMSLLPSLSQVTAQFLESGQVTADFPESSQVSAVRTEARHVSAVHSEPRYVSADLPEPRHVTLVIPEPRPVMVVLLQPSSIVLPIEPVIKHQRLASNVKDPLLVSARAAGIPKPALTNSYVPEVIPMSAALPIWGIAFCILKGATALSTKSVVTDECRNWSSQT</sequence>
<name>A0ABD0PKE6_CIRMR</name>
<proteinExistence type="predicted"/>
<reference evidence="1 2" key="1">
    <citation type="submission" date="2024-05" db="EMBL/GenBank/DDBJ databases">
        <title>Genome sequencing and assembly of Indian major carp, Cirrhinus mrigala (Hamilton, 1822).</title>
        <authorList>
            <person name="Mohindra V."/>
            <person name="Chowdhury L.M."/>
            <person name="Lal K."/>
            <person name="Jena J.K."/>
        </authorList>
    </citation>
    <scope>NUCLEOTIDE SEQUENCE [LARGE SCALE GENOMIC DNA]</scope>
    <source>
        <strain evidence="1">CM1030</strain>
        <tissue evidence="1">Blood</tissue>
    </source>
</reference>
<dbReference type="Proteomes" id="UP001529510">
    <property type="component" value="Unassembled WGS sequence"/>
</dbReference>
<dbReference type="EMBL" id="JAMKFB020000015">
    <property type="protein sequence ID" value="KAL0173718.1"/>
    <property type="molecule type" value="Genomic_DNA"/>
</dbReference>